<evidence type="ECO:0000313" key="5">
    <source>
        <dbReference type="Proteomes" id="UP001185922"/>
    </source>
</evidence>
<feature type="region of interest" description="Disordered" evidence="2">
    <location>
        <begin position="1"/>
        <end position="26"/>
    </location>
</feature>
<dbReference type="PRINTS" id="PR01438">
    <property type="entry name" value="UNVRSLSTRESS"/>
</dbReference>
<dbReference type="SUPFAM" id="SSF52402">
    <property type="entry name" value="Adenine nucleotide alpha hydrolases-like"/>
    <property type="match status" value="2"/>
</dbReference>
<dbReference type="RefSeq" id="WP_201450614.1">
    <property type="nucleotide sequence ID" value="NZ_JAWLKH010000002.1"/>
</dbReference>
<dbReference type="PANTHER" id="PTHR46268">
    <property type="entry name" value="STRESS RESPONSE PROTEIN NHAX"/>
    <property type="match status" value="1"/>
</dbReference>
<gene>
    <name evidence="4" type="ORF">R3Q15_02965</name>
</gene>
<evidence type="ECO:0000256" key="1">
    <source>
        <dbReference type="ARBA" id="ARBA00008791"/>
    </source>
</evidence>
<evidence type="ECO:0000259" key="3">
    <source>
        <dbReference type="Pfam" id="PF00582"/>
    </source>
</evidence>
<dbReference type="CDD" id="cd00293">
    <property type="entry name" value="USP-like"/>
    <property type="match status" value="2"/>
</dbReference>
<dbReference type="PANTHER" id="PTHR46268:SF6">
    <property type="entry name" value="UNIVERSAL STRESS PROTEIN UP12"/>
    <property type="match status" value="1"/>
</dbReference>
<proteinExistence type="inferred from homology"/>
<comment type="similarity">
    <text evidence="1">Belongs to the universal stress protein A family.</text>
</comment>
<accession>A0AAE4R4Q9</accession>
<evidence type="ECO:0000256" key="2">
    <source>
        <dbReference type="SAM" id="MobiDB-lite"/>
    </source>
</evidence>
<protein>
    <submittedName>
        <fullName evidence="4">Universal stress protein</fullName>
    </submittedName>
</protein>
<dbReference type="InterPro" id="IPR006015">
    <property type="entry name" value="Universal_stress_UspA"/>
</dbReference>
<dbReference type="EMBL" id="JAWLKH010000002">
    <property type="protein sequence ID" value="MDV6310871.1"/>
    <property type="molecule type" value="Genomic_DNA"/>
</dbReference>
<dbReference type="InterPro" id="IPR014729">
    <property type="entry name" value="Rossmann-like_a/b/a_fold"/>
</dbReference>
<comment type="caution">
    <text evidence="4">The sequence shown here is derived from an EMBL/GenBank/DDBJ whole genome shotgun (WGS) entry which is preliminary data.</text>
</comment>
<dbReference type="Pfam" id="PF00582">
    <property type="entry name" value="Usp"/>
    <property type="match status" value="2"/>
</dbReference>
<dbReference type="InterPro" id="IPR006016">
    <property type="entry name" value="UspA"/>
</dbReference>
<feature type="domain" description="UspA" evidence="3">
    <location>
        <begin position="29"/>
        <end position="159"/>
    </location>
</feature>
<organism evidence="4 5">
    <name type="scientific">Gordonia amicalis</name>
    <dbReference type="NCBI Taxonomy" id="89053"/>
    <lineage>
        <taxon>Bacteria</taxon>
        <taxon>Bacillati</taxon>
        <taxon>Actinomycetota</taxon>
        <taxon>Actinomycetes</taxon>
        <taxon>Mycobacteriales</taxon>
        <taxon>Gordoniaceae</taxon>
        <taxon>Gordonia</taxon>
    </lineage>
</organism>
<name>A0AAE4R4Q9_9ACTN</name>
<feature type="domain" description="UspA" evidence="3">
    <location>
        <begin position="175"/>
        <end position="306"/>
    </location>
</feature>
<evidence type="ECO:0000313" key="4">
    <source>
        <dbReference type="EMBL" id="MDV6310871.1"/>
    </source>
</evidence>
<sequence length="309" mass="32475">MSTDTTVPRPESETPDEETRPPTTPRLTVGYLATPSGADGVVLAVALARVTGATIDLVCVVRPVPYDGRPGLAQYQQRIETQAAEWLREGAALIPAGFPHRTVVTVDDSFAGGLASHAVATQASMIVVGGTGDGLLRRHTLGTVSNELVHSSPVPVALAPRGYADRVDAVLDTVTVAVPVKPGTDNPLPFAEKLAERAKLDLRLLSLVSLESPFDDDSSRDARTAQIAVARELLDKTRAEVNAELAVDVLVADGATVDEALANLPWDANDIVAVGSGHLGSSNRVFLGSTASRIFRWTTAPVIVVPKNS</sequence>
<dbReference type="Gene3D" id="3.40.50.620">
    <property type="entry name" value="HUPs"/>
    <property type="match status" value="2"/>
</dbReference>
<dbReference type="AlphaFoldDB" id="A0AAE4R4Q9"/>
<dbReference type="Proteomes" id="UP001185922">
    <property type="component" value="Unassembled WGS sequence"/>
</dbReference>
<reference evidence="4" key="1">
    <citation type="submission" date="2023-10" db="EMBL/GenBank/DDBJ databases">
        <title>Development of a sustainable strategy for remediation of hydrocarbon-contaminated territories based on the waste exchange concept.</title>
        <authorList>
            <person name="Krivoruchko A."/>
        </authorList>
    </citation>
    <scope>NUCLEOTIDE SEQUENCE</scope>
    <source>
        <strain evidence="4">IEGM 1279</strain>
    </source>
</reference>